<evidence type="ECO:0000313" key="4">
    <source>
        <dbReference type="EMBL" id="KAK0384132.1"/>
    </source>
</evidence>
<keyword evidence="3" id="KW-0472">Membrane</keyword>
<dbReference type="InterPro" id="IPR002213">
    <property type="entry name" value="UDP_glucos_trans"/>
</dbReference>
<keyword evidence="3" id="KW-0812">Transmembrane</keyword>
<protein>
    <submittedName>
        <fullName evidence="4">Uncharacterized protein</fullName>
    </submittedName>
</protein>
<keyword evidence="3" id="KW-1133">Transmembrane helix</keyword>
<name>A0AA39GDK5_SARSR</name>
<sequence>MTTDFDLDHPPRRILLLVTGGGYTHAAPVIELGAVLSSRGHEIHFATNTSQLHWSPPFTTLTHDVGPPVAAQDALEHYTRMRDWLPSHGMAPMLQSKRVFDALWPETYRRLLMICRDEDTRPDFILADFFADAAARDMLHQLSIPMASVWPQMPALMAPASYIPGQPGFQIDASALTSEHASLASRIRNELVVVKAVPDLISWIRWTKRMRRSAGVTWDLPPQTKPDYLVLVNSFFGLEVPRDLPPLISFVGPILSEHYDPLDPDFSSFLASHSRTLYVSLGTHIQLPPSDLHLLLTALLSALDANLIDGIIWSLPKRAIASFDTSISYPRADGSSTSAISILSDLDPQILIVNFAPQRAILAHPHTVLFLTHGGGSSANETLFHGCPCLSIGYFFDQLANSARLADAGVGLSLDKSNFSPREIFSAIEAIITDPTGSFARNVLRMRRIARVAARRGKHRAADLIEEVMYDHELRSDEYGVVRRPMHLQTADSRMSIWRARNWDLWALGLTSVGIMGVTVWWAAKWWSCSGWKYYYRALGYSKEITQGLMGALAQQRLRLIEVVNNSGLISNSSG</sequence>
<keyword evidence="2" id="KW-0808">Transferase</keyword>
<keyword evidence="1" id="KW-0328">Glycosyltransferase</keyword>
<feature type="transmembrane region" description="Helical" evidence="3">
    <location>
        <begin position="503"/>
        <end position="524"/>
    </location>
</feature>
<dbReference type="InterPro" id="IPR050271">
    <property type="entry name" value="UDP-glycosyltransferase"/>
</dbReference>
<dbReference type="EMBL" id="JAPDFR010000008">
    <property type="protein sequence ID" value="KAK0384132.1"/>
    <property type="molecule type" value="Genomic_DNA"/>
</dbReference>
<dbReference type="Pfam" id="PF00201">
    <property type="entry name" value="UDPGT"/>
    <property type="match status" value="1"/>
</dbReference>
<dbReference type="PANTHER" id="PTHR48043:SF145">
    <property type="entry name" value="FI06409P-RELATED"/>
    <property type="match status" value="1"/>
</dbReference>
<dbReference type="CDD" id="cd03784">
    <property type="entry name" value="GT1_Gtf-like"/>
    <property type="match status" value="1"/>
</dbReference>
<keyword evidence="5" id="KW-1185">Reference proteome</keyword>
<reference evidence="4" key="1">
    <citation type="submission" date="2022-10" db="EMBL/GenBank/DDBJ databases">
        <title>Determination and structural analysis of whole genome sequence of Sarocladium strictum F4-1.</title>
        <authorList>
            <person name="Hu L."/>
            <person name="Jiang Y."/>
        </authorList>
    </citation>
    <scope>NUCLEOTIDE SEQUENCE</scope>
    <source>
        <strain evidence="4">F4-1</strain>
    </source>
</reference>
<comment type="caution">
    <text evidence="4">The sequence shown here is derived from an EMBL/GenBank/DDBJ whole genome shotgun (WGS) entry which is preliminary data.</text>
</comment>
<evidence type="ECO:0000256" key="2">
    <source>
        <dbReference type="ARBA" id="ARBA00022679"/>
    </source>
</evidence>
<dbReference type="PANTHER" id="PTHR48043">
    <property type="entry name" value="EG:EG0003.4 PROTEIN-RELATED"/>
    <property type="match status" value="1"/>
</dbReference>
<organism evidence="4 5">
    <name type="scientific">Sarocladium strictum</name>
    <name type="common">Black bundle disease fungus</name>
    <name type="synonym">Acremonium strictum</name>
    <dbReference type="NCBI Taxonomy" id="5046"/>
    <lineage>
        <taxon>Eukaryota</taxon>
        <taxon>Fungi</taxon>
        <taxon>Dikarya</taxon>
        <taxon>Ascomycota</taxon>
        <taxon>Pezizomycotina</taxon>
        <taxon>Sordariomycetes</taxon>
        <taxon>Hypocreomycetidae</taxon>
        <taxon>Hypocreales</taxon>
        <taxon>Sarocladiaceae</taxon>
        <taxon>Sarocladium</taxon>
    </lineage>
</organism>
<dbReference type="Proteomes" id="UP001175261">
    <property type="component" value="Unassembled WGS sequence"/>
</dbReference>
<evidence type="ECO:0000256" key="3">
    <source>
        <dbReference type="SAM" id="Phobius"/>
    </source>
</evidence>
<dbReference type="AlphaFoldDB" id="A0AA39GDK5"/>
<dbReference type="Gene3D" id="3.40.50.2000">
    <property type="entry name" value="Glycogen Phosphorylase B"/>
    <property type="match status" value="2"/>
</dbReference>
<evidence type="ECO:0000313" key="5">
    <source>
        <dbReference type="Proteomes" id="UP001175261"/>
    </source>
</evidence>
<gene>
    <name evidence="4" type="ORF">NLU13_8221</name>
</gene>
<evidence type="ECO:0000256" key="1">
    <source>
        <dbReference type="ARBA" id="ARBA00022676"/>
    </source>
</evidence>
<dbReference type="GO" id="GO:0008194">
    <property type="term" value="F:UDP-glycosyltransferase activity"/>
    <property type="evidence" value="ECO:0007669"/>
    <property type="project" value="InterPro"/>
</dbReference>
<accession>A0AA39GDK5</accession>
<dbReference type="SUPFAM" id="SSF53756">
    <property type="entry name" value="UDP-Glycosyltransferase/glycogen phosphorylase"/>
    <property type="match status" value="1"/>
</dbReference>
<proteinExistence type="predicted"/>